<dbReference type="Proteomes" id="UP000620124">
    <property type="component" value="Unassembled WGS sequence"/>
</dbReference>
<sequence length="195" mass="19216">MFTTTLPMVISAVLAAKLVAASPAIVTLNVPVVGGGDSSAIPAAILGVDSQGRTTYALNENEMQGSSTIALATATLVEGSDYFSYTLSSPPPLEVVIGFDCPLKDGGAVCTGVDDNSQAITSTLSLEPLVLDITSTAGGGASAGSGASASKTPTPGGSASTSAPTSQPSKPSSSRRVSASFLAVTMIGLSLAYLV</sequence>
<gene>
    <name evidence="3" type="ORF">MVEN_00449500</name>
</gene>
<dbReference type="EMBL" id="JACAZI010000003">
    <property type="protein sequence ID" value="KAF7365757.1"/>
    <property type="molecule type" value="Genomic_DNA"/>
</dbReference>
<accession>A0A8H7DAM8</accession>
<evidence type="ECO:0000313" key="3">
    <source>
        <dbReference type="EMBL" id="KAF7365757.1"/>
    </source>
</evidence>
<proteinExistence type="predicted"/>
<keyword evidence="2" id="KW-0732">Signal</keyword>
<comment type="caution">
    <text evidence="3">The sequence shown here is derived from an EMBL/GenBank/DDBJ whole genome shotgun (WGS) entry which is preliminary data.</text>
</comment>
<name>A0A8H7DAM8_9AGAR</name>
<dbReference type="AlphaFoldDB" id="A0A8H7DAM8"/>
<dbReference type="OrthoDB" id="4991875at2759"/>
<feature type="region of interest" description="Disordered" evidence="1">
    <location>
        <begin position="140"/>
        <end position="174"/>
    </location>
</feature>
<feature type="compositionally biased region" description="Low complexity" evidence="1">
    <location>
        <begin position="144"/>
        <end position="174"/>
    </location>
</feature>
<organism evidence="3 4">
    <name type="scientific">Mycena venus</name>
    <dbReference type="NCBI Taxonomy" id="2733690"/>
    <lineage>
        <taxon>Eukaryota</taxon>
        <taxon>Fungi</taxon>
        <taxon>Dikarya</taxon>
        <taxon>Basidiomycota</taxon>
        <taxon>Agaricomycotina</taxon>
        <taxon>Agaricomycetes</taxon>
        <taxon>Agaricomycetidae</taxon>
        <taxon>Agaricales</taxon>
        <taxon>Marasmiineae</taxon>
        <taxon>Mycenaceae</taxon>
        <taxon>Mycena</taxon>
    </lineage>
</organism>
<keyword evidence="4" id="KW-1185">Reference proteome</keyword>
<reference evidence="3" key="1">
    <citation type="submission" date="2020-05" db="EMBL/GenBank/DDBJ databases">
        <title>Mycena genomes resolve the evolution of fungal bioluminescence.</title>
        <authorList>
            <person name="Tsai I.J."/>
        </authorList>
    </citation>
    <scope>NUCLEOTIDE SEQUENCE</scope>
    <source>
        <strain evidence="3">CCC161011</strain>
    </source>
</reference>
<evidence type="ECO:0000256" key="2">
    <source>
        <dbReference type="SAM" id="SignalP"/>
    </source>
</evidence>
<feature type="chain" id="PRO_5034394100" description="GPI anchored protein" evidence="2">
    <location>
        <begin position="22"/>
        <end position="195"/>
    </location>
</feature>
<protein>
    <recommendedName>
        <fullName evidence="5">GPI anchored protein</fullName>
    </recommendedName>
</protein>
<feature type="signal peptide" evidence="2">
    <location>
        <begin position="1"/>
        <end position="21"/>
    </location>
</feature>
<evidence type="ECO:0000256" key="1">
    <source>
        <dbReference type="SAM" id="MobiDB-lite"/>
    </source>
</evidence>
<evidence type="ECO:0008006" key="5">
    <source>
        <dbReference type="Google" id="ProtNLM"/>
    </source>
</evidence>
<evidence type="ECO:0000313" key="4">
    <source>
        <dbReference type="Proteomes" id="UP000620124"/>
    </source>
</evidence>